<dbReference type="GO" id="GO:0004312">
    <property type="term" value="F:fatty acid synthase activity"/>
    <property type="evidence" value="ECO:0007669"/>
    <property type="project" value="TreeGrafter"/>
</dbReference>
<dbReference type="InterPro" id="IPR020841">
    <property type="entry name" value="PKS_Beta-ketoAc_synthase_dom"/>
</dbReference>
<dbReference type="Pfam" id="PF22336">
    <property type="entry name" value="RhiE-like_linker"/>
    <property type="match status" value="1"/>
</dbReference>
<dbReference type="Pfam" id="PF00109">
    <property type="entry name" value="ketoacyl-synt"/>
    <property type="match status" value="1"/>
</dbReference>
<dbReference type="InterPro" id="IPR036291">
    <property type="entry name" value="NAD(P)-bd_dom_sf"/>
</dbReference>
<dbReference type="InterPro" id="IPR009081">
    <property type="entry name" value="PP-bd_ACP"/>
</dbReference>
<dbReference type="Gene3D" id="3.40.366.10">
    <property type="entry name" value="Malonyl-Coenzyme A Acyl Carrier Protein, domain 2"/>
    <property type="match status" value="1"/>
</dbReference>
<organism evidence="10 11">
    <name type="scientific">Stemphylium lycopersici</name>
    <name type="common">Tomato gray leaf spot disease fungus</name>
    <name type="synonym">Thyrospora lycopersici</name>
    <dbReference type="NCBI Taxonomy" id="183478"/>
    <lineage>
        <taxon>Eukaryota</taxon>
        <taxon>Fungi</taxon>
        <taxon>Dikarya</taxon>
        <taxon>Ascomycota</taxon>
        <taxon>Pezizomycotina</taxon>
        <taxon>Dothideomycetes</taxon>
        <taxon>Pleosporomycetidae</taxon>
        <taxon>Pleosporales</taxon>
        <taxon>Pleosporineae</taxon>
        <taxon>Pleosporaceae</taxon>
        <taxon>Stemphylium</taxon>
    </lineage>
</organism>
<evidence type="ECO:0000259" key="9">
    <source>
        <dbReference type="PROSITE" id="PS52019"/>
    </source>
</evidence>
<dbReference type="SMART" id="SM00826">
    <property type="entry name" value="PKS_DH"/>
    <property type="match status" value="1"/>
</dbReference>
<keyword evidence="4" id="KW-0677">Repeat</keyword>
<dbReference type="PANTHER" id="PTHR43775">
    <property type="entry name" value="FATTY ACID SYNTHASE"/>
    <property type="match status" value="1"/>
</dbReference>
<dbReference type="PANTHER" id="PTHR43775:SF22">
    <property type="entry name" value="SYNTHASE, PUTATIVE (JCVI)-RELATED"/>
    <property type="match status" value="1"/>
</dbReference>
<dbReference type="PROSITE" id="PS52004">
    <property type="entry name" value="KS3_2"/>
    <property type="match status" value="1"/>
</dbReference>
<dbReference type="PROSITE" id="PS00606">
    <property type="entry name" value="KS3_1"/>
    <property type="match status" value="1"/>
</dbReference>
<dbReference type="STRING" id="183478.A0A364MSH6"/>
<dbReference type="Pfam" id="PF00550">
    <property type="entry name" value="PP-binding"/>
    <property type="match status" value="1"/>
</dbReference>
<dbReference type="Gene3D" id="3.40.50.720">
    <property type="entry name" value="NAD(P)-binding Rossmann-like Domain"/>
    <property type="match status" value="1"/>
</dbReference>
<dbReference type="SUPFAM" id="SSF51735">
    <property type="entry name" value="NAD(P)-binding Rossmann-fold domains"/>
    <property type="match status" value="2"/>
</dbReference>
<dbReference type="InterPro" id="IPR001227">
    <property type="entry name" value="Ac_transferase_dom_sf"/>
</dbReference>
<dbReference type="CDD" id="cd05274">
    <property type="entry name" value="KR_FAS_SDR_x"/>
    <property type="match status" value="1"/>
</dbReference>
<dbReference type="Proteomes" id="UP000249619">
    <property type="component" value="Unassembled WGS sequence"/>
</dbReference>
<evidence type="ECO:0000256" key="2">
    <source>
        <dbReference type="ARBA" id="ARBA00022553"/>
    </source>
</evidence>
<dbReference type="SMART" id="SM00827">
    <property type="entry name" value="PKS_AT"/>
    <property type="match status" value="1"/>
</dbReference>
<gene>
    <name evidence="10" type="ORF">DDE83_008854</name>
</gene>
<evidence type="ECO:0000259" key="8">
    <source>
        <dbReference type="PROSITE" id="PS52004"/>
    </source>
</evidence>
<dbReference type="SMART" id="SM00825">
    <property type="entry name" value="PKS_KS"/>
    <property type="match status" value="1"/>
</dbReference>
<dbReference type="InterPro" id="IPR013968">
    <property type="entry name" value="PKS_KR"/>
</dbReference>
<feature type="domain" description="Ketosynthase family 3 (KS3)" evidence="8">
    <location>
        <begin position="24"/>
        <end position="449"/>
    </location>
</feature>
<keyword evidence="11" id="KW-1185">Reference proteome</keyword>
<feature type="region of interest" description="N-terminal hotdog fold" evidence="7">
    <location>
        <begin position="917"/>
        <end position="1039"/>
    </location>
</feature>
<dbReference type="GO" id="GO:0006633">
    <property type="term" value="P:fatty acid biosynthetic process"/>
    <property type="evidence" value="ECO:0007669"/>
    <property type="project" value="InterPro"/>
</dbReference>
<name>A0A364MSH6_STELY</name>
<dbReference type="InterPro" id="IPR057326">
    <property type="entry name" value="KR_dom"/>
</dbReference>
<keyword evidence="2" id="KW-0597">Phosphoprotein</keyword>
<dbReference type="InterPro" id="IPR016039">
    <property type="entry name" value="Thiolase-like"/>
</dbReference>
<protein>
    <submittedName>
        <fullName evidence="10">6-methylsalicylic acid synthase</fullName>
    </submittedName>
</protein>
<dbReference type="Gene3D" id="3.40.47.10">
    <property type="match status" value="1"/>
</dbReference>
<dbReference type="InterPro" id="IPR014030">
    <property type="entry name" value="Ketoacyl_synth_N"/>
</dbReference>
<dbReference type="InterPro" id="IPR016035">
    <property type="entry name" value="Acyl_Trfase/lysoPLipase"/>
</dbReference>
<dbReference type="InterPro" id="IPR036736">
    <property type="entry name" value="ACP-like_sf"/>
</dbReference>
<dbReference type="SUPFAM" id="SSF52151">
    <property type="entry name" value="FabD/lysophospholipase-like"/>
    <property type="match status" value="1"/>
</dbReference>
<feature type="active site" description="Proton donor; for dehydratase activity" evidence="7">
    <location>
        <position position="1115"/>
    </location>
</feature>
<dbReference type="InterPro" id="IPR018201">
    <property type="entry name" value="Ketoacyl_synth_AS"/>
</dbReference>
<dbReference type="InterPro" id="IPR054514">
    <property type="entry name" value="RhiE-like_linker"/>
</dbReference>
<dbReference type="EMBL" id="QGDH01000259">
    <property type="protein sequence ID" value="RAR01588.1"/>
    <property type="molecule type" value="Genomic_DNA"/>
</dbReference>
<dbReference type="SUPFAM" id="SSF55048">
    <property type="entry name" value="Probable ACP-binding domain of malonyl-CoA ACP transacylase"/>
    <property type="match status" value="1"/>
</dbReference>
<dbReference type="CDD" id="cd00833">
    <property type="entry name" value="PKS"/>
    <property type="match status" value="1"/>
</dbReference>
<dbReference type="SUPFAM" id="SSF53098">
    <property type="entry name" value="Ribonuclease H-like"/>
    <property type="match status" value="1"/>
</dbReference>
<keyword evidence="3" id="KW-0808">Transferase</keyword>
<dbReference type="Pfam" id="PF02801">
    <property type="entry name" value="Ketoacyl-synt_C"/>
    <property type="match status" value="1"/>
</dbReference>
<feature type="active site" description="Proton acceptor; for dehydratase activity" evidence="7">
    <location>
        <position position="949"/>
    </location>
</feature>
<keyword evidence="1" id="KW-0596">Phosphopantetheine</keyword>
<dbReference type="OrthoDB" id="5334845at2759"/>
<evidence type="ECO:0000256" key="6">
    <source>
        <dbReference type="ARBA" id="ARBA00023268"/>
    </source>
</evidence>
<dbReference type="InterPro" id="IPR012337">
    <property type="entry name" value="RNaseH-like_sf"/>
</dbReference>
<dbReference type="InterPro" id="IPR050091">
    <property type="entry name" value="PKS_NRPS_Biosynth_Enz"/>
</dbReference>
<evidence type="ECO:0000256" key="3">
    <source>
        <dbReference type="ARBA" id="ARBA00022679"/>
    </source>
</evidence>
<reference evidence="11" key="1">
    <citation type="submission" date="2018-05" db="EMBL/GenBank/DDBJ databases">
        <title>Draft genome sequence of Stemphylium lycopersici strain CIDEFI 213.</title>
        <authorList>
            <person name="Medina R."/>
            <person name="Franco M.E.E."/>
            <person name="Lucentini C.G."/>
            <person name="Saparrat M.C.N."/>
            <person name="Balatti P.A."/>
        </authorList>
    </citation>
    <scope>NUCLEOTIDE SEQUENCE [LARGE SCALE GENOMIC DNA]</scope>
    <source>
        <strain evidence="11">CIDEFI 213</strain>
    </source>
</reference>
<evidence type="ECO:0000256" key="5">
    <source>
        <dbReference type="ARBA" id="ARBA00022857"/>
    </source>
</evidence>
<evidence type="ECO:0000313" key="11">
    <source>
        <dbReference type="Proteomes" id="UP000249619"/>
    </source>
</evidence>
<evidence type="ECO:0000256" key="7">
    <source>
        <dbReference type="PROSITE-ProRule" id="PRU01363"/>
    </source>
</evidence>
<dbReference type="Gene3D" id="1.10.1200.10">
    <property type="entry name" value="ACP-like"/>
    <property type="match status" value="1"/>
</dbReference>
<proteinExistence type="predicted"/>
<dbReference type="SUPFAM" id="SSF47336">
    <property type="entry name" value="ACP-like"/>
    <property type="match status" value="1"/>
</dbReference>
<accession>A0A364MSH6</accession>
<keyword evidence="5" id="KW-0521">NADP</keyword>
<dbReference type="SUPFAM" id="SSF53901">
    <property type="entry name" value="Thiolase-like"/>
    <property type="match status" value="1"/>
</dbReference>
<feature type="domain" description="PKS/mFAS DH" evidence="9">
    <location>
        <begin position="917"/>
        <end position="1196"/>
    </location>
</feature>
<dbReference type="InterPro" id="IPR014031">
    <property type="entry name" value="Ketoacyl_synth_C"/>
</dbReference>
<dbReference type="PROSITE" id="PS52019">
    <property type="entry name" value="PKS_MFAS_DH"/>
    <property type="match status" value="1"/>
</dbReference>
<dbReference type="InterPro" id="IPR020807">
    <property type="entry name" value="PKS_DH"/>
</dbReference>
<dbReference type="InterPro" id="IPR042104">
    <property type="entry name" value="PKS_dehydratase_sf"/>
</dbReference>
<dbReference type="SMART" id="SM00822">
    <property type="entry name" value="PKS_KR"/>
    <property type="match status" value="1"/>
</dbReference>
<dbReference type="GO" id="GO:0004315">
    <property type="term" value="F:3-oxoacyl-[acyl-carrier-protein] synthase activity"/>
    <property type="evidence" value="ECO:0007669"/>
    <property type="project" value="InterPro"/>
</dbReference>
<comment type="caution">
    <text evidence="10">The sequence shown here is derived from an EMBL/GenBank/DDBJ whole genome shotgun (WGS) entry which is preliminary data.</text>
</comment>
<dbReference type="Gene3D" id="3.30.70.3290">
    <property type="match status" value="1"/>
</dbReference>
<dbReference type="InterPro" id="IPR016036">
    <property type="entry name" value="Malonyl_transacylase_ACP-bd"/>
</dbReference>
<dbReference type="Pfam" id="PF00698">
    <property type="entry name" value="Acyl_transf_1"/>
    <property type="match status" value="1"/>
</dbReference>
<dbReference type="Pfam" id="PF08659">
    <property type="entry name" value="KR"/>
    <property type="match status" value="1"/>
</dbReference>
<evidence type="ECO:0000313" key="10">
    <source>
        <dbReference type="EMBL" id="RAR01588.1"/>
    </source>
</evidence>
<sequence length="2189" mass="239014">MDRASDSQLKPRRAGQAQCDPTIPDDIAIVGLSCRTAGGIDSLDKLWDFLLQKKHASGEIPPYRWGPWRQRSMLDGKILDSVTRKGYFLDDVEGFDAAFFGISPGEAEHMDPHQRLGLELAYEALEHAGIQPDRLAGSDTAVYIGADSDDYSRMVMEDLPAIEAWSGIGTAHHGISNRISYHLDLKGPSAAVDAACASSLVALHLARQAIVSGESTMAICGGVNVICAPGITHMLQKAGALTAEGVCRSFDAAANGYARGEGGAIIVLKRLSAAQEDNDDILAVLKSSASAQDGRTRGIMAPNGAAQADVARQALDRAGNIDPHTVDYIEAHATSTPLGDPTEIKALAEVYGAGRSPEDPCYLGSIKPNIGHLEAAAGAISVVKTVLSVQKGVIAPQALLETLNTSIDWDSSGLEILREARSWPGNGVRRAAVCSYGYGGSVCHAIIEQAPPKRMGRSGSRSRTWVTLTLSALQSERLPVYAASLAHWLSTHGATEDLTAVARTLAQRRTAYDHRLSVDVSSREDAIRSLSGYANGSQDARTISNRVINSAVQKGVVWVFSGHGAQWPNMGQRLLRNCIFRSKLSELDTTFHKEAGFSSVEALQQGELGASDKIQMLTYAVQMGLASLLQAEGLAPQAVMGHSVGEISAAVIAGCLTSEEGAVIIARRANLYARVQGSGAMALVTLPFEEAAMQLSGRDDIFAAIQSSPSTCVVSGTRVAVKEYAEQLNTQGLKTRDVQTDIAFHSPLLKKLVPALQDLLEPVLHPRHGCLPVYSTSDSDARTTTPRDVRYWTRNMIAPVRLTDAVEAAVEDGFGVFLEVSTHPIVSQSIGETLEARSLDEYASFGVMVRNACPDRTIAQAISQLHTLGARVDFGVQLGDGPWSTKLPNTPWFHVPYWKAPPIHARLSTQQHDAEEHTLLGNFVGIAGSDTSVWSTTVDDQTKPYPLIHRLGATEIVPAAVYCNTFHHVAGLRDISDLLLRVPIPITAEKRELQVVLQDGVARILSRVHASQERTDNGGRKNAWVEHCTAKVAPSDAITYQYRHSLAAIRDGMAIRFPDSFAEEHLSSMGVSSMAFPWAVLEHLANEKGMFVQVGIRTDADTLPWAPQSWAPLIDAATSISACIVSKDATLRLVSGIDEVLFLSKDVPPKKAYLFLKRRPEEEPPQVDVEILDGDGMQLCRLNGMQFSDIEAVTSASPYADSLLYRLAWVRPTLRDTPLPIKNLVLVSGDASHVRGYIRDLANESHKLFNLSSALALVDPIVKDVLLLSDTVIVYVPERVKMVEDVARGAHTAVWETANILSTLIRVGSNAKLFVLLNGVHKAQSLEQVSHHSLYGFSRVAASEHPDLWGGLIDHEGTASPVWALQNVQEQSVIRVRDDGPCVARMRPFLVNEKAADPHSSLLPQPQGTYIITGGLGDLGLEVLEFLVDRGARRIVVVSRRPLPPRKAWSAATGPMAVILTRIQRLEIKGATIHALPLDISSRSASVELLGALERLSLPRVLGVIHAAAVPGFGYIQNTPSESYASVMAPKIAGALALHEAFPPGTLDFFILFSSVSGIIGTPGQSGYAASNAFLDGLATHRRSQGCNSIAIQWTAWRALGLASNTAVVDLELQAVGMRDITAKQAFQAWERLSSFGTDHAIVTRLRLLDAKEPAANDLIGEVVPRLSALPNTSSSRTDQLSSPELKAHVAVKIRECLSTLFRIDPQTIDDKTALEDVGIHSIMRITLRQMLQKELHSPVPMEMIARQTTREMIKFANPEAERALWQSPRSEAITAVVVQTLREFGITPNQLGYFALDNASNNDTAVAAIVRDYGGFDPIHCRLRCGLHTINLIGQALLFGDDKDSYNNAAEELRTEELYMHEWRRHGQLGTLIAVINYIRTPQQHALFRACQRDANKALPADDQIPLSGLAASDWATITEYQNSLKPLQIATKRLEGRGKASSFGAIYEVLPVFEYLLRNLEKLAQPWIDVDFNPHNEAPEDHLHINLPAAWKKADAYYNKLDDSPIYYAATCLHPLYKYYCENSWSEKPEWIEAANKGFQRLWKSYEKLPKPVPIRAARSARTSDIDDVIGAYTQRNHTVAAPQGDEYDRWLDQEPPWRSLDDASSCECERLFSELGDLLEPKRRAISSELLAALQLKRAWTRAGYNTKKTDEIGSSTSLDSLTDESFSREYDIYSWAELLEIEPVE</sequence>
<dbReference type="InterPro" id="IPR049900">
    <property type="entry name" value="PKS_mFAS_DH"/>
</dbReference>
<evidence type="ECO:0000256" key="1">
    <source>
        <dbReference type="ARBA" id="ARBA00022450"/>
    </source>
</evidence>
<evidence type="ECO:0000256" key="4">
    <source>
        <dbReference type="ARBA" id="ARBA00022737"/>
    </source>
</evidence>
<dbReference type="Gene3D" id="3.10.129.110">
    <property type="entry name" value="Polyketide synthase dehydratase"/>
    <property type="match status" value="1"/>
</dbReference>
<feature type="region of interest" description="C-terminal hotdog fold" evidence="7">
    <location>
        <begin position="1054"/>
        <end position="1196"/>
    </location>
</feature>
<keyword evidence="6" id="KW-0511">Multifunctional enzyme</keyword>
<dbReference type="InterPro" id="IPR014043">
    <property type="entry name" value="Acyl_transferase_dom"/>
</dbReference>
<dbReference type="GO" id="GO:0044550">
    <property type="term" value="P:secondary metabolite biosynthetic process"/>
    <property type="evidence" value="ECO:0007669"/>
    <property type="project" value="TreeGrafter"/>
</dbReference>